<proteinExistence type="predicted"/>
<accession>A0A0M3HZ18</accession>
<name>A0A0M3HZ18_ASCLU</name>
<dbReference type="Proteomes" id="UP000036681">
    <property type="component" value="Unplaced"/>
</dbReference>
<dbReference type="WBParaSite" id="ALUE_0000885401-mRNA-1">
    <property type="protein sequence ID" value="ALUE_0000885401-mRNA-1"/>
    <property type="gene ID" value="ALUE_0000885401"/>
</dbReference>
<organism evidence="1 2">
    <name type="scientific">Ascaris lumbricoides</name>
    <name type="common">Giant roundworm</name>
    <dbReference type="NCBI Taxonomy" id="6252"/>
    <lineage>
        <taxon>Eukaryota</taxon>
        <taxon>Metazoa</taxon>
        <taxon>Ecdysozoa</taxon>
        <taxon>Nematoda</taxon>
        <taxon>Chromadorea</taxon>
        <taxon>Rhabditida</taxon>
        <taxon>Spirurina</taxon>
        <taxon>Ascaridomorpha</taxon>
        <taxon>Ascaridoidea</taxon>
        <taxon>Ascarididae</taxon>
        <taxon>Ascaris</taxon>
    </lineage>
</organism>
<sequence length="54" mass="5953">MRCSCQSSAYHSEKSLDPRKVNAGVILAREFDQTLLTGYANVEQALTMNTSSTK</sequence>
<keyword evidence="1" id="KW-1185">Reference proteome</keyword>
<reference evidence="2" key="1">
    <citation type="submission" date="2017-02" db="UniProtKB">
        <authorList>
            <consortium name="WormBaseParasite"/>
        </authorList>
    </citation>
    <scope>IDENTIFICATION</scope>
</reference>
<protein>
    <submittedName>
        <fullName evidence="2">SCP domain-containing protein</fullName>
    </submittedName>
</protein>
<evidence type="ECO:0000313" key="1">
    <source>
        <dbReference type="Proteomes" id="UP000036681"/>
    </source>
</evidence>
<dbReference type="AlphaFoldDB" id="A0A0M3HZ18"/>
<evidence type="ECO:0000313" key="2">
    <source>
        <dbReference type="WBParaSite" id="ALUE_0000885401-mRNA-1"/>
    </source>
</evidence>